<feature type="compositionally biased region" description="Basic and acidic residues" evidence="1">
    <location>
        <begin position="1"/>
        <end position="13"/>
    </location>
</feature>
<dbReference type="AlphaFoldDB" id="A0A834AHZ7"/>
<dbReference type="Proteomes" id="UP000664940">
    <property type="component" value="Unassembled WGS sequence"/>
</dbReference>
<dbReference type="EMBL" id="JABVXQ010000004">
    <property type="protein sequence ID" value="KAF6114792.1"/>
    <property type="molecule type" value="Genomic_DNA"/>
</dbReference>
<feature type="compositionally biased region" description="Basic and acidic residues" evidence="1">
    <location>
        <begin position="37"/>
        <end position="47"/>
    </location>
</feature>
<proteinExistence type="predicted"/>
<organism evidence="2 3">
    <name type="scientific">Phyllostomus discolor</name>
    <name type="common">pale spear-nosed bat</name>
    <dbReference type="NCBI Taxonomy" id="89673"/>
    <lineage>
        <taxon>Eukaryota</taxon>
        <taxon>Metazoa</taxon>
        <taxon>Chordata</taxon>
        <taxon>Craniata</taxon>
        <taxon>Vertebrata</taxon>
        <taxon>Euteleostomi</taxon>
        <taxon>Mammalia</taxon>
        <taxon>Eutheria</taxon>
        <taxon>Laurasiatheria</taxon>
        <taxon>Chiroptera</taxon>
        <taxon>Yangochiroptera</taxon>
        <taxon>Phyllostomidae</taxon>
        <taxon>Phyllostominae</taxon>
        <taxon>Phyllostomus</taxon>
    </lineage>
</organism>
<evidence type="ECO:0000256" key="1">
    <source>
        <dbReference type="SAM" id="MobiDB-lite"/>
    </source>
</evidence>
<evidence type="ECO:0000313" key="2">
    <source>
        <dbReference type="EMBL" id="KAF6114792.1"/>
    </source>
</evidence>
<evidence type="ECO:0000313" key="3">
    <source>
        <dbReference type="Proteomes" id="UP000664940"/>
    </source>
</evidence>
<accession>A0A834AHZ7</accession>
<name>A0A834AHZ7_9CHIR</name>
<gene>
    <name evidence="2" type="ORF">HJG60_010718</name>
</gene>
<protein>
    <submittedName>
        <fullName evidence="2">Uncharacterized protein</fullName>
    </submittedName>
</protein>
<comment type="caution">
    <text evidence="2">The sequence shown here is derived from an EMBL/GenBank/DDBJ whole genome shotgun (WGS) entry which is preliminary data.</text>
</comment>
<sequence>MHERTKAESGEKTRGHKGQKHEGAEEPVGSRSSSGPRRQDAGGRECGQEPGRQSLGGSHGPGRRVDIVQESPRGPQAWGRNCVNSSSPKAAGGRSRWGWGPGGPACRVPSSSALERVCLNVCR</sequence>
<reference evidence="2 3" key="1">
    <citation type="journal article" date="2020" name="Nature">
        <title>Six reference-quality genomes reveal evolution of bat adaptations.</title>
        <authorList>
            <person name="Jebb D."/>
            <person name="Huang Z."/>
            <person name="Pippel M."/>
            <person name="Hughes G.M."/>
            <person name="Lavrichenko K."/>
            <person name="Devanna P."/>
            <person name="Winkler S."/>
            <person name="Jermiin L.S."/>
            <person name="Skirmuntt E.C."/>
            <person name="Katzourakis A."/>
            <person name="Burkitt-Gray L."/>
            <person name="Ray D.A."/>
            <person name="Sullivan K.A.M."/>
            <person name="Roscito J.G."/>
            <person name="Kirilenko B.M."/>
            <person name="Davalos L.M."/>
            <person name="Corthals A.P."/>
            <person name="Power M.L."/>
            <person name="Jones G."/>
            <person name="Ransome R.D."/>
            <person name="Dechmann D.K.N."/>
            <person name="Locatelli A.G."/>
            <person name="Puechmaille S.J."/>
            <person name="Fedrigo O."/>
            <person name="Jarvis E.D."/>
            <person name="Hiller M."/>
            <person name="Vernes S.C."/>
            <person name="Myers E.W."/>
            <person name="Teeling E.C."/>
        </authorList>
    </citation>
    <scope>NUCLEOTIDE SEQUENCE [LARGE SCALE GENOMIC DNA]</scope>
    <source>
        <strain evidence="2">Bat1K_MPI-CBG_1</strain>
    </source>
</reference>
<feature type="region of interest" description="Disordered" evidence="1">
    <location>
        <begin position="1"/>
        <end position="103"/>
    </location>
</feature>